<sequence length="490" mass="54863">MAAPSDKLADPNFLAFVARGLNDEKHERRSEGLSFDPPNPSQRHAAILDSLAFLLVSQLEKQIIAVGVVVIEDPDPAKVETQIIVAENKTPLDASIQKQQPPVAGKRDSPPHLRPHIVYGTGSPVERELVDLEIALITYSWPKLKQRMMKNKRHLNFIDVVADVYGVLAQERIDLDSEGRDLLDTLQKSSASERDLLQEMTAAAREAAEALQRTPTRLNAVELRTNLQVLLIGRNTLQKHTSLVDVWDQYTRHRLLQKGAQVRKKPDVLRWLSKVSSIREHYLHIAQIPISPTLSGLLLRGVKVIVLKNPPPVRKFSLDRDELENILVSAGCEFIAKDKSEKSIEKFLDKLVVAHGKKVTDGKLDVSITVPVHCECLLLVHLHQQPAVPYIGVSKLSCGFCRMYFAAYREVTRVEFYARGSHGQTGPWTLPVLGDATLSLEIRQKSSQSTAASGEVAQEDENPLDLVRQERENVRAEKFRSADRVETSFV</sequence>
<name>A0AAD6YBV7_9AGAR</name>
<evidence type="ECO:0000256" key="1">
    <source>
        <dbReference type="SAM" id="MobiDB-lite"/>
    </source>
</evidence>
<dbReference type="InterPro" id="IPR027796">
    <property type="entry name" value="OTT_1508_deam-like"/>
</dbReference>
<protein>
    <submittedName>
        <fullName evidence="2">Uncharacterized protein</fullName>
    </submittedName>
</protein>
<evidence type="ECO:0000313" key="2">
    <source>
        <dbReference type="EMBL" id="KAJ7212523.1"/>
    </source>
</evidence>
<keyword evidence="3" id="KW-1185">Reference proteome</keyword>
<gene>
    <name evidence="2" type="ORF">GGX14DRAFT_446589</name>
</gene>
<organism evidence="2 3">
    <name type="scientific">Mycena pura</name>
    <dbReference type="NCBI Taxonomy" id="153505"/>
    <lineage>
        <taxon>Eukaryota</taxon>
        <taxon>Fungi</taxon>
        <taxon>Dikarya</taxon>
        <taxon>Basidiomycota</taxon>
        <taxon>Agaricomycotina</taxon>
        <taxon>Agaricomycetes</taxon>
        <taxon>Agaricomycetidae</taxon>
        <taxon>Agaricales</taxon>
        <taxon>Marasmiineae</taxon>
        <taxon>Mycenaceae</taxon>
        <taxon>Mycena</taxon>
    </lineage>
</organism>
<feature type="region of interest" description="Disordered" evidence="1">
    <location>
        <begin position="94"/>
        <end position="113"/>
    </location>
</feature>
<feature type="region of interest" description="Disordered" evidence="1">
    <location>
        <begin position="447"/>
        <end position="468"/>
    </location>
</feature>
<evidence type="ECO:0000313" key="3">
    <source>
        <dbReference type="Proteomes" id="UP001219525"/>
    </source>
</evidence>
<comment type="caution">
    <text evidence="2">The sequence shown here is derived from an EMBL/GenBank/DDBJ whole genome shotgun (WGS) entry which is preliminary data.</text>
</comment>
<dbReference type="EMBL" id="JARJCW010000023">
    <property type="protein sequence ID" value="KAJ7212523.1"/>
    <property type="molecule type" value="Genomic_DNA"/>
</dbReference>
<accession>A0AAD6YBV7</accession>
<dbReference type="Proteomes" id="UP001219525">
    <property type="component" value="Unassembled WGS sequence"/>
</dbReference>
<reference evidence="2" key="1">
    <citation type="submission" date="2023-03" db="EMBL/GenBank/DDBJ databases">
        <title>Massive genome expansion in bonnet fungi (Mycena s.s.) driven by repeated elements and novel gene families across ecological guilds.</title>
        <authorList>
            <consortium name="Lawrence Berkeley National Laboratory"/>
            <person name="Harder C.B."/>
            <person name="Miyauchi S."/>
            <person name="Viragh M."/>
            <person name="Kuo A."/>
            <person name="Thoen E."/>
            <person name="Andreopoulos B."/>
            <person name="Lu D."/>
            <person name="Skrede I."/>
            <person name="Drula E."/>
            <person name="Henrissat B."/>
            <person name="Morin E."/>
            <person name="Kohler A."/>
            <person name="Barry K."/>
            <person name="LaButti K."/>
            <person name="Morin E."/>
            <person name="Salamov A."/>
            <person name="Lipzen A."/>
            <person name="Mereny Z."/>
            <person name="Hegedus B."/>
            <person name="Baldrian P."/>
            <person name="Stursova M."/>
            <person name="Weitz H."/>
            <person name="Taylor A."/>
            <person name="Grigoriev I.V."/>
            <person name="Nagy L.G."/>
            <person name="Martin F."/>
            <person name="Kauserud H."/>
        </authorList>
    </citation>
    <scope>NUCLEOTIDE SEQUENCE</scope>
    <source>
        <strain evidence="2">9144</strain>
    </source>
</reference>
<dbReference type="AlphaFoldDB" id="A0AAD6YBV7"/>
<proteinExistence type="predicted"/>
<dbReference type="Pfam" id="PF14441">
    <property type="entry name" value="OTT_1508_deam"/>
    <property type="match status" value="1"/>
</dbReference>